<comment type="subcellular location">
    <subcellularLocation>
        <location evidence="2 9">Cytoplasm</location>
    </subcellularLocation>
</comment>
<dbReference type="CDD" id="cd02205">
    <property type="entry name" value="CBS_pair_SF"/>
    <property type="match status" value="1"/>
</dbReference>
<dbReference type="OrthoDB" id="449052at2759"/>
<keyword evidence="8 10" id="KW-0129">CBS domain</keyword>
<feature type="region of interest" description="Disordered" evidence="11">
    <location>
        <begin position="1"/>
        <end position="95"/>
    </location>
</feature>
<evidence type="ECO:0000256" key="4">
    <source>
        <dbReference type="ARBA" id="ARBA00014106"/>
    </source>
</evidence>
<dbReference type="GO" id="GO:0030071">
    <property type="term" value="P:regulation of mitotic metaphase/anaphase transition"/>
    <property type="evidence" value="ECO:0007669"/>
    <property type="project" value="InterPro"/>
</dbReference>
<dbReference type="InterPro" id="IPR050511">
    <property type="entry name" value="AMPK_gamma/SDS23_families"/>
</dbReference>
<dbReference type="GO" id="GO:0042149">
    <property type="term" value="P:cellular response to glucose starvation"/>
    <property type="evidence" value="ECO:0007669"/>
    <property type="project" value="UniProtKB-UniRule"/>
</dbReference>
<evidence type="ECO:0000313" key="14">
    <source>
        <dbReference type="Proteomes" id="UP001147695"/>
    </source>
</evidence>
<evidence type="ECO:0000256" key="10">
    <source>
        <dbReference type="PROSITE-ProRule" id="PRU00703"/>
    </source>
</evidence>
<sequence length="547" mass="58558">MADRLHSREGSDTSLNEANIASPRSSTESRSPSARNTLRISQMTTPTHQHRQSLSETLRGPPGSPRSRRQPSLPQSAIQSLIDNPPPPKPTDPAFIGRDWRDISIGELVNSEELKFVELDTGIEEATNILIDSEAPVLLIRESVDTTSVVATFDYADLNSYLLLAAGLTSPDEEHQASYEELANKAQNGIPIPLRDVKKFGMEKEPLINLPASANLMTAVETFGGGVHRVVVVDETNNDKVVGIFSQFRLVKFLWEYGRSFPLIEELHPQAISDLRLGSTAVISINGDKPLSEALHLMNNEGISSIVVVDGYMNVLGNISTADVKLLTRSSSLPLLQNTCTHFISVILSTRGLMEGKDSFPVFHVNPGSTLAHTVAKIVATRSHRLWVTDPVSPASSGPPTPSHSSVHIPLSSSAGQAPAAAHTAGSPPPSPLPTPTAQPTHHISPYLAAPVTPYKAPSTGSISSGVPVPPSLSHSIPSAALDGARLSGRLVGVISLTDILNLHARATGLNPNDPAESRSRRRRSSSSSQNVRRSGDIGRELFSRGL</sequence>
<feature type="compositionally biased region" description="Low complexity" evidence="11">
    <location>
        <begin position="21"/>
        <end position="35"/>
    </location>
</feature>
<comment type="caution">
    <text evidence="13">The sequence shown here is derived from an EMBL/GenBank/DDBJ whole genome shotgun (WGS) entry which is preliminary data.</text>
</comment>
<comment type="function">
    <text evidence="1 9">Involved in DNA replication and cell separation.</text>
</comment>
<proteinExistence type="inferred from homology"/>
<reference evidence="13" key="1">
    <citation type="submission" date="2022-12" db="EMBL/GenBank/DDBJ databases">
        <authorList>
            <person name="Petersen C."/>
        </authorList>
    </citation>
    <scope>NUCLEOTIDE SEQUENCE</scope>
    <source>
        <strain evidence="13">IBT 35673</strain>
    </source>
</reference>
<reference evidence="13" key="2">
    <citation type="journal article" date="2023" name="IMA Fungus">
        <title>Comparative genomic study of the Penicillium genus elucidates a diverse pangenome and 15 lateral gene transfer events.</title>
        <authorList>
            <person name="Petersen C."/>
            <person name="Sorensen T."/>
            <person name="Nielsen M.R."/>
            <person name="Sondergaard T.E."/>
            <person name="Sorensen J.L."/>
            <person name="Fitzpatrick D.A."/>
            <person name="Frisvad J.C."/>
            <person name="Nielsen K.L."/>
        </authorList>
    </citation>
    <scope>NUCLEOTIDE SEQUENCE</scope>
    <source>
        <strain evidence="13">IBT 35673</strain>
    </source>
</reference>
<comment type="similarity">
    <text evidence="3 9">Belongs to the SDS23 family.</text>
</comment>
<evidence type="ECO:0000256" key="6">
    <source>
        <dbReference type="ARBA" id="ARBA00022490"/>
    </source>
</evidence>
<feature type="compositionally biased region" description="Basic and acidic residues" evidence="11">
    <location>
        <begin position="534"/>
        <end position="547"/>
    </location>
</feature>
<evidence type="ECO:0000313" key="13">
    <source>
        <dbReference type="EMBL" id="KAJ5328211.1"/>
    </source>
</evidence>
<keyword evidence="6 9" id="KW-0963">Cytoplasm</keyword>
<dbReference type="GO" id="GO:0005737">
    <property type="term" value="C:cytoplasm"/>
    <property type="evidence" value="ECO:0007669"/>
    <property type="project" value="UniProtKB-SubCell"/>
</dbReference>
<evidence type="ECO:0000256" key="9">
    <source>
        <dbReference type="PIRNR" id="PIRNR018148"/>
    </source>
</evidence>
<feature type="compositionally biased region" description="Low complexity" evidence="11">
    <location>
        <begin position="403"/>
        <end position="426"/>
    </location>
</feature>
<dbReference type="PIRSF" id="PIRSF018148">
    <property type="entry name" value="UCP018148_CBS_YBR214w"/>
    <property type="match status" value="1"/>
</dbReference>
<dbReference type="GO" id="GO:0004865">
    <property type="term" value="F:protein serine/threonine phosphatase inhibitor activity"/>
    <property type="evidence" value="ECO:0007669"/>
    <property type="project" value="TreeGrafter"/>
</dbReference>
<protein>
    <recommendedName>
        <fullName evidence="4">Protein SDS23</fullName>
    </recommendedName>
    <alternativeName>
        <fullName evidence="5">Protein sds23</fullName>
    </alternativeName>
</protein>
<feature type="compositionally biased region" description="Pro residues" evidence="11">
    <location>
        <begin position="427"/>
        <end position="437"/>
    </location>
</feature>
<evidence type="ECO:0000256" key="7">
    <source>
        <dbReference type="ARBA" id="ARBA00022737"/>
    </source>
</evidence>
<dbReference type="SUPFAM" id="SSF54631">
    <property type="entry name" value="CBS-domain pair"/>
    <property type="match status" value="2"/>
</dbReference>
<feature type="domain" description="CBS" evidence="12">
    <location>
        <begin position="202"/>
        <end position="261"/>
    </location>
</feature>
<accession>A0A9W9Q6Y6</accession>
<evidence type="ECO:0000256" key="3">
    <source>
        <dbReference type="ARBA" id="ARBA00006624"/>
    </source>
</evidence>
<dbReference type="Gene3D" id="3.10.580.10">
    <property type="entry name" value="CBS-domain"/>
    <property type="match status" value="2"/>
</dbReference>
<dbReference type="SMART" id="SM00116">
    <property type="entry name" value="CBS"/>
    <property type="match status" value="3"/>
</dbReference>
<dbReference type="InterPro" id="IPR000644">
    <property type="entry name" value="CBS_dom"/>
</dbReference>
<dbReference type="Pfam" id="PF00571">
    <property type="entry name" value="CBS"/>
    <property type="match status" value="2"/>
</dbReference>
<dbReference type="Proteomes" id="UP001147695">
    <property type="component" value="Unassembled WGS sequence"/>
</dbReference>
<feature type="compositionally biased region" description="Polar residues" evidence="11">
    <location>
        <begin position="36"/>
        <end position="56"/>
    </location>
</feature>
<evidence type="ECO:0000256" key="11">
    <source>
        <dbReference type="SAM" id="MobiDB-lite"/>
    </source>
</evidence>
<feature type="region of interest" description="Disordered" evidence="11">
    <location>
        <begin position="507"/>
        <end position="547"/>
    </location>
</feature>
<dbReference type="PROSITE" id="PS51371">
    <property type="entry name" value="CBS"/>
    <property type="match status" value="2"/>
</dbReference>
<dbReference type="EMBL" id="JAPZBQ010000005">
    <property type="protein sequence ID" value="KAJ5328211.1"/>
    <property type="molecule type" value="Genomic_DNA"/>
</dbReference>
<organism evidence="13 14">
    <name type="scientific">Penicillium brevicompactum</name>
    <dbReference type="NCBI Taxonomy" id="5074"/>
    <lineage>
        <taxon>Eukaryota</taxon>
        <taxon>Fungi</taxon>
        <taxon>Dikarya</taxon>
        <taxon>Ascomycota</taxon>
        <taxon>Pezizomycotina</taxon>
        <taxon>Eurotiomycetes</taxon>
        <taxon>Eurotiomycetidae</taxon>
        <taxon>Eurotiales</taxon>
        <taxon>Aspergillaceae</taxon>
        <taxon>Penicillium</taxon>
    </lineage>
</organism>
<evidence type="ECO:0000256" key="5">
    <source>
        <dbReference type="ARBA" id="ARBA00020584"/>
    </source>
</evidence>
<evidence type="ECO:0000256" key="2">
    <source>
        <dbReference type="ARBA" id="ARBA00004496"/>
    </source>
</evidence>
<evidence type="ECO:0000256" key="1">
    <source>
        <dbReference type="ARBA" id="ARBA00002656"/>
    </source>
</evidence>
<dbReference type="PANTHER" id="PTHR13780">
    <property type="entry name" value="AMP-ACTIVATED PROTEIN KINASE, GAMMA REGULATORY SUBUNIT"/>
    <property type="match status" value="1"/>
</dbReference>
<keyword evidence="7" id="KW-0677">Repeat</keyword>
<feature type="region of interest" description="Disordered" evidence="11">
    <location>
        <begin position="391"/>
        <end position="443"/>
    </location>
</feature>
<gene>
    <name evidence="13" type="ORF">N7452_008601</name>
</gene>
<name>A0A9W9Q6Y6_PENBR</name>
<dbReference type="AlphaFoldDB" id="A0A9W9Q6Y6"/>
<dbReference type="PANTHER" id="PTHR13780:SF36">
    <property type="entry name" value="CBS DOMAIN-CONTAINING PROTEIN"/>
    <property type="match status" value="1"/>
</dbReference>
<feature type="domain" description="CBS" evidence="12">
    <location>
        <begin position="278"/>
        <end position="335"/>
    </location>
</feature>
<feature type="compositionally biased region" description="Basic and acidic residues" evidence="11">
    <location>
        <begin position="1"/>
        <end position="11"/>
    </location>
</feature>
<dbReference type="InterPro" id="IPR016711">
    <property type="entry name" value="Ssd23"/>
</dbReference>
<evidence type="ECO:0000256" key="8">
    <source>
        <dbReference type="ARBA" id="ARBA00023122"/>
    </source>
</evidence>
<dbReference type="InterPro" id="IPR046342">
    <property type="entry name" value="CBS_dom_sf"/>
</dbReference>
<evidence type="ECO:0000259" key="12">
    <source>
        <dbReference type="PROSITE" id="PS51371"/>
    </source>
</evidence>